<protein>
    <recommendedName>
        <fullName evidence="4">Enoyl reductase (ER) domain-containing protein</fullName>
    </recommendedName>
</protein>
<keyword evidence="1" id="KW-0812">Transmembrane</keyword>
<name>A0AAN7UL76_9PEZI</name>
<keyword evidence="3" id="KW-1185">Reference proteome</keyword>
<proteinExistence type="predicted"/>
<sequence>MRAYPCSDEQVVVKISSSPSFEVACAVVIPGMIALQSLVAIAQIRKRENTLIHSASGGTGQMAIQLAQKAGGEVFATVGNHDKKQLLID</sequence>
<comment type="caution">
    <text evidence="2">The sequence shown here is derived from an EMBL/GenBank/DDBJ whole genome shotgun (WGS) entry which is preliminary data.</text>
</comment>
<evidence type="ECO:0000256" key="1">
    <source>
        <dbReference type="SAM" id="Phobius"/>
    </source>
</evidence>
<dbReference type="InterPro" id="IPR051397">
    <property type="entry name" value="Zn-ADH-like_protein"/>
</dbReference>
<keyword evidence="1" id="KW-1133">Transmembrane helix</keyword>
<dbReference type="EMBL" id="JAWHQM010000011">
    <property type="protein sequence ID" value="KAK5629298.1"/>
    <property type="molecule type" value="Genomic_DNA"/>
</dbReference>
<evidence type="ECO:0000313" key="3">
    <source>
        <dbReference type="Proteomes" id="UP001305414"/>
    </source>
</evidence>
<dbReference type="GO" id="GO:0016491">
    <property type="term" value="F:oxidoreductase activity"/>
    <property type="evidence" value="ECO:0007669"/>
    <property type="project" value="TreeGrafter"/>
</dbReference>
<evidence type="ECO:0008006" key="4">
    <source>
        <dbReference type="Google" id="ProtNLM"/>
    </source>
</evidence>
<dbReference type="PANTHER" id="PTHR43677">
    <property type="entry name" value="SHORT-CHAIN DEHYDROGENASE/REDUCTASE"/>
    <property type="match status" value="1"/>
</dbReference>
<feature type="transmembrane region" description="Helical" evidence="1">
    <location>
        <begin position="20"/>
        <end position="42"/>
    </location>
</feature>
<reference evidence="2 3" key="1">
    <citation type="submission" date="2023-10" db="EMBL/GenBank/DDBJ databases">
        <title>Draft genome sequence of Xylaria bambusicola isolate GMP-LS, the root and basal stem rot pathogen of sugarcane in Indonesia.</title>
        <authorList>
            <person name="Selvaraj P."/>
            <person name="Muralishankar V."/>
            <person name="Muruganantham S."/>
            <person name="Sp S."/>
            <person name="Haryani S."/>
            <person name="Lau K.J.X."/>
            <person name="Naqvi N.I."/>
        </authorList>
    </citation>
    <scope>NUCLEOTIDE SEQUENCE [LARGE SCALE GENOMIC DNA]</scope>
    <source>
        <strain evidence="2">GMP-LS</strain>
    </source>
</reference>
<dbReference type="AlphaFoldDB" id="A0AAN7UL76"/>
<dbReference type="Proteomes" id="UP001305414">
    <property type="component" value="Unassembled WGS sequence"/>
</dbReference>
<dbReference type="PANTHER" id="PTHR43677:SF4">
    <property type="entry name" value="QUINONE OXIDOREDUCTASE-LIKE PROTEIN 2"/>
    <property type="match status" value="1"/>
</dbReference>
<dbReference type="SUPFAM" id="SSF51735">
    <property type="entry name" value="NAD(P)-binding Rossmann-fold domains"/>
    <property type="match status" value="1"/>
</dbReference>
<gene>
    <name evidence="2" type="ORF">RRF57_005013</name>
</gene>
<dbReference type="Gene3D" id="3.90.180.10">
    <property type="entry name" value="Medium-chain alcohol dehydrogenases, catalytic domain"/>
    <property type="match status" value="1"/>
</dbReference>
<dbReference type="InterPro" id="IPR036291">
    <property type="entry name" value="NAD(P)-bd_dom_sf"/>
</dbReference>
<evidence type="ECO:0000313" key="2">
    <source>
        <dbReference type="EMBL" id="KAK5629298.1"/>
    </source>
</evidence>
<keyword evidence="1" id="KW-0472">Membrane</keyword>
<accession>A0AAN7UL76</accession>
<organism evidence="2 3">
    <name type="scientific">Xylaria bambusicola</name>
    <dbReference type="NCBI Taxonomy" id="326684"/>
    <lineage>
        <taxon>Eukaryota</taxon>
        <taxon>Fungi</taxon>
        <taxon>Dikarya</taxon>
        <taxon>Ascomycota</taxon>
        <taxon>Pezizomycotina</taxon>
        <taxon>Sordariomycetes</taxon>
        <taxon>Xylariomycetidae</taxon>
        <taxon>Xylariales</taxon>
        <taxon>Xylariaceae</taxon>
        <taxon>Xylaria</taxon>
    </lineage>
</organism>